<feature type="transmembrane region" description="Helical" evidence="1">
    <location>
        <begin position="210"/>
        <end position="234"/>
    </location>
</feature>
<evidence type="ECO:0008006" key="4">
    <source>
        <dbReference type="Google" id="ProtNLM"/>
    </source>
</evidence>
<protein>
    <recommendedName>
        <fullName evidence="4">Cardiolipin synthase N-terminal domain-containing protein</fullName>
    </recommendedName>
</protein>
<feature type="transmembrane region" description="Helical" evidence="1">
    <location>
        <begin position="132"/>
        <end position="152"/>
    </location>
</feature>
<feature type="transmembrane region" description="Helical" evidence="1">
    <location>
        <begin position="246"/>
        <end position="266"/>
    </location>
</feature>
<organism evidence="2 3">
    <name type="scientific">Flemingia macrophylla</name>
    <dbReference type="NCBI Taxonomy" id="520843"/>
    <lineage>
        <taxon>Eukaryota</taxon>
        <taxon>Viridiplantae</taxon>
        <taxon>Streptophyta</taxon>
        <taxon>Embryophyta</taxon>
        <taxon>Tracheophyta</taxon>
        <taxon>Spermatophyta</taxon>
        <taxon>Magnoliopsida</taxon>
        <taxon>eudicotyledons</taxon>
        <taxon>Gunneridae</taxon>
        <taxon>Pentapetalae</taxon>
        <taxon>rosids</taxon>
        <taxon>fabids</taxon>
        <taxon>Fabales</taxon>
        <taxon>Fabaceae</taxon>
        <taxon>Papilionoideae</taxon>
        <taxon>50 kb inversion clade</taxon>
        <taxon>NPAAA clade</taxon>
        <taxon>indigoferoid/millettioid clade</taxon>
        <taxon>Phaseoleae</taxon>
        <taxon>Flemingia</taxon>
    </lineage>
</organism>
<feature type="transmembrane region" description="Helical" evidence="1">
    <location>
        <begin position="278"/>
        <end position="298"/>
    </location>
</feature>
<dbReference type="EMBL" id="JBGMDY010000007">
    <property type="protein sequence ID" value="KAL2327175.1"/>
    <property type="molecule type" value="Genomic_DNA"/>
</dbReference>
<reference evidence="2 3" key="1">
    <citation type="submission" date="2024-08" db="EMBL/GenBank/DDBJ databases">
        <title>Insights into the chromosomal genome structure of Flemingia macrophylla.</title>
        <authorList>
            <person name="Ding Y."/>
            <person name="Zhao Y."/>
            <person name="Bi W."/>
            <person name="Wu M."/>
            <person name="Zhao G."/>
            <person name="Gong Y."/>
            <person name="Li W."/>
            <person name="Zhang P."/>
        </authorList>
    </citation>
    <scope>NUCLEOTIDE SEQUENCE [LARGE SCALE GENOMIC DNA]</scope>
    <source>
        <strain evidence="2">DYQJB</strain>
        <tissue evidence="2">Leaf</tissue>
    </source>
</reference>
<evidence type="ECO:0000313" key="3">
    <source>
        <dbReference type="Proteomes" id="UP001603857"/>
    </source>
</evidence>
<keyword evidence="1" id="KW-0812">Transmembrane</keyword>
<dbReference type="PANTHER" id="PTHR36009:SF3">
    <property type="entry name" value="TRANSMEMBRANE PROTEIN"/>
    <property type="match status" value="1"/>
</dbReference>
<feature type="transmembrane region" description="Helical" evidence="1">
    <location>
        <begin position="164"/>
        <end position="184"/>
    </location>
</feature>
<keyword evidence="1" id="KW-0472">Membrane</keyword>
<dbReference type="PANTHER" id="PTHR36009">
    <property type="match status" value="1"/>
</dbReference>
<proteinExistence type="predicted"/>
<name>A0ABD1LUI9_9FABA</name>
<accession>A0ABD1LUI9</accession>
<dbReference type="AlphaFoldDB" id="A0ABD1LUI9"/>
<dbReference type="Proteomes" id="UP001603857">
    <property type="component" value="Unassembled WGS sequence"/>
</dbReference>
<keyword evidence="1" id="KW-1133">Transmembrane helix</keyword>
<sequence>MLLAQPISVSGNFPTLNNKLRTWLNPPLRVSATASSGKACFVKPLGVRIRAPLDAVHRKHFVCRSLKKETPVDGNNGNERDWSTSVLLFLLWAALIYYVFLLTPNQTPSRDLYFLKKLLNVIGDDGFRMNEVLVSLWYLMGLWPLAYSMLLLPTGRSSKNNIPVWPFLILSCFGGAYALLPYFVLWNPPAPPVEETQLKTWPLNFLESKVTAAISLAAGLAIITYAGLAGPDVWKEFFQYFRESKFIHIMSLDFIILSTFAPFWVYNDMTARKWFDKGSWLLPISLIPFLGPGLYLLLRPTLSTVTISQTPVEPE</sequence>
<evidence type="ECO:0000313" key="2">
    <source>
        <dbReference type="EMBL" id="KAL2327175.1"/>
    </source>
</evidence>
<feature type="transmembrane region" description="Helical" evidence="1">
    <location>
        <begin position="86"/>
        <end position="103"/>
    </location>
</feature>
<keyword evidence="3" id="KW-1185">Reference proteome</keyword>
<gene>
    <name evidence="2" type="ORF">Fmac_020602</name>
</gene>
<evidence type="ECO:0000256" key="1">
    <source>
        <dbReference type="SAM" id="Phobius"/>
    </source>
</evidence>
<comment type="caution">
    <text evidence="2">The sequence shown here is derived from an EMBL/GenBank/DDBJ whole genome shotgun (WGS) entry which is preliminary data.</text>
</comment>